<proteinExistence type="predicted"/>
<evidence type="ECO:0000256" key="5">
    <source>
        <dbReference type="SAM" id="SignalP"/>
    </source>
</evidence>
<comment type="caution">
    <text evidence="7">The sequence shown here is derived from an EMBL/GenBank/DDBJ whole genome shotgun (WGS) entry which is preliminary data.</text>
</comment>
<dbReference type="Proteomes" id="UP001301769">
    <property type="component" value="Unassembled WGS sequence"/>
</dbReference>
<sequence length="441" mass="47943">MRQSLNLVALVLAQALVGDALPQSRGLERRRGPEFSEGQPVDGKGKGARIMGGTNRQIDLQNPDNLGQQSTDAGVVPNLKWSFSDSKTRILKGGWVREQVITDLPSSHDIAGAQQHLTKGSIRELHWHRVAEWGFVYNGSVLISAVDEFGRYQDETLNFGDIWYFPKGVAHTVQGLDDDNEFLLVFDEADFDKIGTTFNVDDWVAHTPKDVLAKNFGLDPKVFDSVPSPNPYITEADVSTKSVTGAPTGSELTGDASFVYRTLQHEPEPAPGSGGVFYKIDSTNFPVSKTIAATFVTLKPGGLRELHWHPNAEEWLYFHSGTGRATVFIGNGAARTFDFRSGDTAAFPDNSGHYIENTSETEDLVWIEIYKSDRVADISLTQWLALTPADIVAQTLKIPIDIAEGLKKEKQLLIQQSASTSASPSSASSTASSATAASTSA</sequence>
<dbReference type="NCBIfam" id="TIGR03404">
    <property type="entry name" value="bicupin_oxalic"/>
    <property type="match status" value="1"/>
</dbReference>
<dbReference type="PANTHER" id="PTHR35848">
    <property type="entry name" value="OXALATE-BINDING PROTEIN"/>
    <property type="match status" value="1"/>
</dbReference>
<feature type="binding site" evidence="3">
    <location>
        <position position="126"/>
    </location>
    <ligand>
        <name>Mn(2+)</name>
        <dbReference type="ChEBI" id="CHEBI:29035"/>
        <label>1</label>
    </ligand>
</feature>
<dbReference type="PANTHER" id="PTHR35848:SF9">
    <property type="entry name" value="SLL1358 PROTEIN"/>
    <property type="match status" value="1"/>
</dbReference>
<evidence type="ECO:0000256" key="2">
    <source>
        <dbReference type="PIRSR" id="PIRSR617774-1"/>
    </source>
</evidence>
<dbReference type="InterPro" id="IPR051610">
    <property type="entry name" value="GPI/OXD"/>
</dbReference>
<dbReference type="CDD" id="cd20304">
    <property type="entry name" value="cupin_OxDC_N"/>
    <property type="match status" value="1"/>
</dbReference>
<feature type="binding site" evidence="3">
    <location>
        <position position="353"/>
    </location>
    <ligand>
        <name>Mn(2+)</name>
        <dbReference type="ChEBI" id="CHEBI:29035"/>
        <label>2</label>
    </ligand>
</feature>
<feature type="binding site" evidence="3">
    <location>
        <position position="314"/>
    </location>
    <ligand>
        <name>Mn(2+)</name>
        <dbReference type="ChEBI" id="CHEBI:29035"/>
        <label>2</label>
    </ligand>
</feature>
<feature type="binding site" evidence="3">
    <location>
        <position position="171"/>
    </location>
    <ligand>
        <name>Mn(2+)</name>
        <dbReference type="ChEBI" id="CHEBI:29035"/>
        <label>1</label>
    </ligand>
</feature>
<feature type="region of interest" description="Disordered" evidence="4">
    <location>
        <begin position="417"/>
        <end position="441"/>
    </location>
</feature>
<feature type="domain" description="Cupin type-1" evidence="6">
    <location>
        <begin position="261"/>
        <end position="404"/>
    </location>
</feature>
<dbReference type="Gene3D" id="2.60.120.10">
    <property type="entry name" value="Jelly Rolls"/>
    <property type="match status" value="2"/>
</dbReference>
<dbReference type="GO" id="GO:0046872">
    <property type="term" value="F:metal ion binding"/>
    <property type="evidence" value="ECO:0007669"/>
    <property type="project" value="UniProtKB-KW"/>
</dbReference>
<evidence type="ECO:0000256" key="1">
    <source>
        <dbReference type="ARBA" id="ARBA00022723"/>
    </source>
</evidence>
<feature type="chain" id="PRO_5042879182" evidence="5">
    <location>
        <begin position="21"/>
        <end position="441"/>
    </location>
</feature>
<evidence type="ECO:0000313" key="7">
    <source>
        <dbReference type="EMBL" id="KAK4218931.1"/>
    </source>
</evidence>
<keyword evidence="5" id="KW-0732">Signal</keyword>
<organism evidence="7 8">
    <name type="scientific">Rhypophila decipiens</name>
    <dbReference type="NCBI Taxonomy" id="261697"/>
    <lineage>
        <taxon>Eukaryota</taxon>
        <taxon>Fungi</taxon>
        <taxon>Dikarya</taxon>
        <taxon>Ascomycota</taxon>
        <taxon>Pezizomycotina</taxon>
        <taxon>Sordariomycetes</taxon>
        <taxon>Sordariomycetidae</taxon>
        <taxon>Sordariales</taxon>
        <taxon>Naviculisporaceae</taxon>
        <taxon>Rhypophila</taxon>
    </lineage>
</organism>
<feature type="active site" description="Proton donor" evidence="2">
    <location>
        <position position="368"/>
    </location>
</feature>
<gene>
    <name evidence="7" type="ORF">QBC37DRAFT_469541</name>
</gene>
<name>A0AAN7BAR0_9PEZI</name>
<evidence type="ECO:0000256" key="3">
    <source>
        <dbReference type="PIRSR" id="PIRSR617774-2"/>
    </source>
</evidence>
<keyword evidence="8" id="KW-1185">Reference proteome</keyword>
<reference evidence="7" key="2">
    <citation type="submission" date="2023-05" db="EMBL/GenBank/DDBJ databases">
        <authorList>
            <consortium name="Lawrence Berkeley National Laboratory"/>
            <person name="Steindorff A."/>
            <person name="Hensen N."/>
            <person name="Bonometti L."/>
            <person name="Westerberg I."/>
            <person name="Brannstrom I.O."/>
            <person name="Guillou S."/>
            <person name="Cros-Aarteil S."/>
            <person name="Calhoun S."/>
            <person name="Haridas S."/>
            <person name="Kuo A."/>
            <person name="Mondo S."/>
            <person name="Pangilinan J."/>
            <person name="Riley R."/>
            <person name="Labutti K."/>
            <person name="Andreopoulos B."/>
            <person name="Lipzen A."/>
            <person name="Chen C."/>
            <person name="Yanf M."/>
            <person name="Daum C."/>
            <person name="Ng V."/>
            <person name="Clum A."/>
            <person name="Ohm R."/>
            <person name="Martin F."/>
            <person name="Silar P."/>
            <person name="Natvig D."/>
            <person name="Lalanne C."/>
            <person name="Gautier V."/>
            <person name="Ament-Velasquez S.L."/>
            <person name="Kruys A."/>
            <person name="Hutchinson M.I."/>
            <person name="Powell A.J."/>
            <person name="Barry K."/>
            <person name="Miller A.N."/>
            <person name="Grigoriev I.V."/>
            <person name="Debuchy R."/>
            <person name="Gladieux P."/>
            <person name="Thoren M.H."/>
            <person name="Johannesson H."/>
        </authorList>
    </citation>
    <scope>NUCLEOTIDE SEQUENCE</scope>
    <source>
        <strain evidence="7">PSN293</strain>
    </source>
</reference>
<dbReference type="GO" id="GO:0033609">
    <property type="term" value="P:oxalate metabolic process"/>
    <property type="evidence" value="ECO:0007669"/>
    <property type="project" value="InterPro"/>
</dbReference>
<dbReference type="InterPro" id="IPR017774">
    <property type="entry name" value="Bicupin_oxalate_deCO2ase/Oxase"/>
</dbReference>
<keyword evidence="1 3" id="KW-0479">Metal-binding</keyword>
<feature type="binding site" evidence="3">
    <location>
        <position position="128"/>
    </location>
    <ligand>
        <name>Mn(2+)</name>
        <dbReference type="ChEBI" id="CHEBI:29035"/>
        <label>1</label>
    </ligand>
</feature>
<dbReference type="EMBL" id="MU858050">
    <property type="protein sequence ID" value="KAK4218931.1"/>
    <property type="molecule type" value="Genomic_DNA"/>
</dbReference>
<dbReference type="SMART" id="SM00835">
    <property type="entry name" value="Cupin_1"/>
    <property type="match status" value="2"/>
</dbReference>
<dbReference type="InterPro" id="IPR014710">
    <property type="entry name" value="RmlC-like_jellyroll"/>
</dbReference>
<protein>
    <submittedName>
        <fullName evidence="7">Bicupin, oxalate decarboxylase/oxidase</fullName>
    </submittedName>
</protein>
<evidence type="ECO:0000313" key="8">
    <source>
        <dbReference type="Proteomes" id="UP001301769"/>
    </source>
</evidence>
<feature type="binding site" evidence="3">
    <location>
        <position position="132"/>
    </location>
    <ligand>
        <name>Mn(2+)</name>
        <dbReference type="ChEBI" id="CHEBI:29035"/>
        <label>1</label>
    </ligand>
</feature>
<feature type="binding site" evidence="3">
    <location>
        <position position="309"/>
    </location>
    <ligand>
        <name>Mn(2+)</name>
        <dbReference type="ChEBI" id="CHEBI:29035"/>
        <label>2</label>
    </ligand>
</feature>
<dbReference type="Pfam" id="PF00190">
    <property type="entry name" value="Cupin_1"/>
    <property type="match status" value="2"/>
</dbReference>
<dbReference type="CDD" id="cd20305">
    <property type="entry name" value="cupin_OxDC_C"/>
    <property type="match status" value="1"/>
</dbReference>
<evidence type="ECO:0000256" key="4">
    <source>
        <dbReference type="SAM" id="MobiDB-lite"/>
    </source>
</evidence>
<feature type="signal peptide" evidence="5">
    <location>
        <begin position="1"/>
        <end position="20"/>
    </location>
</feature>
<evidence type="ECO:0000259" key="6">
    <source>
        <dbReference type="SMART" id="SM00835"/>
    </source>
</evidence>
<comment type="cofactor">
    <cofactor evidence="3">
        <name>Mn(2+)</name>
        <dbReference type="ChEBI" id="CHEBI:29035"/>
    </cofactor>
    <text evidence="3">Binds 2 manganese ions per subunit.</text>
</comment>
<feature type="region of interest" description="Disordered" evidence="4">
    <location>
        <begin position="24"/>
        <end position="51"/>
    </location>
</feature>
<keyword evidence="3" id="KW-0464">Manganese</keyword>
<reference evidence="7" key="1">
    <citation type="journal article" date="2023" name="Mol. Phylogenet. Evol.">
        <title>Genome-scale phylogeny and comparative genomics of the fungal order Sordariales.</title>
        <authorList>
            <person name="Hensen N."/>
            <person name="Bonometti L."/>
            <person name="Westerberg I."/>
            <person name="Brannstrom I.O."/>
            <person name="Guillou S."/>
            <person name="Cros-Aarteil S."/>
            <person name="Calhoun S."/>
            <person name="Haridas S."/>
            <person name="Kuo A."/>
            <person name="Mondo S."/>
            <person name="Pangilinan J."/>
            <person name="Riley R."/>
            <person name="LaButti K."/>
            <person name="Andreopoulos B."/>
            <person name="Lipzen A."/>
            <person name="Chen C."/>
            <person name="Yan M."/>
            <person name="Daum C."/>
            <person name="Ng V."/>
            <person name="Clum A."/>
            <person name="Steindorff A."/>
            <person name="Ohm R.A."/>
            <person name="Martin F."/>
            <person name="Silar P."/>
            <person name="Natvig D.O."/>
            <person name="Lalanne C."/>
            <person name="Gautier V."/>
            <person name="Ament-Velasquez S.L."/>
            <person name="Kruys A."/>
            <person name="Hutchinson M.I."/>
            <person name="Powell A.J."/>
            <person name="Barry K."/>
            <person name="Miller A.N."/>
            <person name="Grigoriev I.V."/>
            <person name="Debuchy R."/>
            <person name="Gladieux P."/>
            <person name="Hiltunen Thoren M."/>
            <person name="Johannesson H."/>
        </authorList>
    </citation>
    <scope>NUCLEOTIDE SEQUENCE</scope>
    <source>
        <strain evidence="7">PSN293</strain>
    </source>
</reference>
<feature type="domain" description="Cupin type-1" evidence="6">
    <location>
        <begin position="81"/>
        <end position="224"/>
    </location>
</feature>
<feature type="binding site" evidence="3">
    <location>
        <position position="307"/>
    </location>
    <ligand>
        <name>Mn(2+)</name>
        <dbReference type="ChEBI" id="CHEBI:29035"/>
        <label>2</label>
    </ligand>
</feature>
<dbReference type="AlphaFoldDB" id="A0AAN7BAR0"/>
<dbReference type="InterPro" id="IPR011051">
    <property type="entry name" value="RmlC_Cupin_sf"/>
</dbReference>
<accession>A0AAN7BAR0</accession>
<dbReference type="SUPFAM" id="SSF51182">
    <property type="entry name" value="RmlC-like cupins"/>
    <property type="match status" value="1"/>
</dbReference>
<dbReference type="InterPro" id="IPR006045">
    <property type="entry name" value="Cupin_1"/>
</dbReference>